<dbReference type="EMBL" id="JACCBV010000001">
    <property type="protein sequence ID" value="NYE19645.1"/>
    <property type="molecule type" value="Genomic_DNA"/>
</dbReference>
<dbReference type="SUPFAM" id="SSF50249">
    <property type="entry name" value="Nucleic acid-binding proteins"/>
    <property type="match status" value="1"/>
</dbReference>
<dbReference type="InterPro" id="IPR052513">
    <property type="entry name" value="Thioester_dehydratase-like"/>
</dbReference>
<sequence length="145" mass="16055">MTAGVTRYDLPLVDVDTSSWWSAVAEGRLLIETCTTCGHAYLYPRRMCPSCWSPEVQLVEVSGRGTVYTSAIVRMNDLSPFKDWVPYALAMVELEEGQRLMTNVVGIAPEEVRIGMPVRFEPRDLADGIAAPVFVPIPEGDVRHG</sequence>
<dbReference type="Proteomes" id="UP000576969">
    <property type="component" value="Unassembled WGS sequence"/>
</dbReference>
<evidence type="ECO:0000259" key="2">
    <source>
        <dbReference type="Pfam" id="PF12172"/>
    </source>
</evidence>
<proteinExistence type="predicted"/>
<evidence type="ECO:0008006" key="5">
    <source>
        <dbReference type="Google" id="ProtNLM"/>
    </source>
</evidence>
<feature type="domain" description="ChsH2 rubredoxin-like zinc ribbon" evidence="2">
    <location>
        <begin position="21"/>
        <end position="56"/>
    </location>
</feature>
<protein>
    <recommendedName>
        <fullName evidence="5">Zn-ribbon domain-containing OB-fold protein</fullName>
    </recommendedName>
</protein>
<comment type="caution">
    <text evidence="3">The sequence shown here is derived from an EMBL/GenBank/DDBJ whole genome shotgun (WGS) entry which is preliminary data.</text>
</comment>
<dbReference type="Pfam" id="PF12172">
    <property type="entry name" value="zf-ChsH2"/>
    <property type="match status" value="1"/>
</dbReference>
<dbReference type="InterPro" id="IPR022002">
    <property type="entry name" value="ChsH2_Znr"/>
</dbReference>
<evidence type="ECO:0000313" key="4">
    <source>
        <dbReference type="Proteomes" id="UP000576969"/>
    </source>
</evidence>
<evidence type="ECO:0000313" key="3">
    <source>
        <dbReference type="EMBL" id="NYE19645.1"/>
    </source>
</evidence>
<dbReference type="InterPro" id="IPR012340">
    <property type="entry name" value="NA-bd_OB-fold"/>
</dbReference>
<dbReference type="Pfam" id="PF01796">
    <property type="entry name" value="OB_ChsH2_C"/>
    <property type="match status" value="1"/>
</dbReference>
<gene>
    <name evidence="3" type="ORF">BJ991_001673</name>
</gene>
<dbReference type="PANTHER" id="PTHR34075:SF5">
    <property type="entry name" value="BLR3430 PROTEIN"/>
    <property type="match status" value="1"/>
</dbReference>
<feature type="domain" description="ChsH2 C-terminal OB-fold" evidence="1">
    <location>
        <begin position="59"/>
        <end position="119"/>
    </location>
</feature>
<dbReference type="PANTHER" id="PTHR34075">
    <property type="entry name" value="BLR3430 PROTEIN"/>
    <property type="match status" value="1"/>
</dbReference>
<dbReference type="Gene3D" id="6.10.30.10">
    <property type="match status" value="1"/>
</dbReference>
<evidence type="ECO:0000259" key="1">
    <source>
        <dbReference type="Pfam" id="PF01796"/>
    </source>
</evidence>
<dbReference type="InterPro" id="IPR002878">
    <property type="entry name" value="ChsH2_C"/>
</dbReference>
<dbReference type="RefSeq" id="WP_218852904.1">
    <property type="nucleotide sequence ID" value="NZ_JACCBV010000001.1"/>
</dbReference>
<keyword evidence="4" id="KW-1185">Reference proteome</keyword>
<dbReference type="AlphaFoldDB" id="A0A7Y9KJC3"/>
<name>A0A7Y9KJC3_9MICO</name>
<reference evidence="3 4" key="1">
    <citation type="submission" date="2020-07" db="EMBL/GenBank/DDBJ databases">
        <title>Sequencing the genomes of 1000 actinobacteria strains.</title>
        <authorList>
            <person name="Klenk H.-P."/>
        </authorList>
    </citation>
    <scope>NUCLEOTIDE SEQUENCE [LARGE SCALE GENOMIC DNA]</scope>
    <source>
        <strain evidence="3 4">DSM 24662</strain>
    </source>
</reference>
<accession>A0A7Y9KJC3</accession>
<organism evidence="3 4">
    <name type="scientific">Microbacterium immunditiarum</name>
    <dbReference type="NCBI Taxonomy" id="337480"/>
    <lineage>
        <taxon>Bacteria</taxon>
        <taxon>Bacillati</taxon>
        <taxon>Actinomycetota</taxon>
        <taxon>Actinomycetes</taxon>
        <taxon>Micrococcales</taxon>
        <taxon>Microbacteriaceae</taxon>
        <taxon>Microbacterium</taxon>
    </lineage>
</organism>